<name>A0A2T7PFN6_POMCA</name>
<dbReference type="Proteomes" id="UP000245119">
    <property type="component" value="Linkage Group LG4"/>
</dbReference>
<keyword evidence="3" id="KW-1185">Reference proteome</keyword>
<proteinExistence type="predicted"/>
<comment type="caution">
    <text evidence="2">The sequence shown here is derived from an EMBL/GenBank/DDBJ whole genome shotgun (WGS) entry which is preliminary data.</text>
</comment>
<protein>
    <submittedName>
        <fullName evidence="2">Uncharacterized protein</fullName>
    </submittedName>
</protein>
<feature type="region of interest" description="Disordered" evidence="1">
    <location>
        <begin position="37"/>
        <end position="66"/>
    </location>
</feature>
<organism evidence="2 3">
    <name type="scientific">Pomacea canaliculata</name>
    <name type="common">Golden apple snail</name>
    <dbReference type="NCBI Taxonomy" id="400727"/>
    <lineage>
        <taxon>Eukaryota</taxon>
        <taxon>Metazoa</taxon>
        <taxon>Spiralia</taxon>
        <taxon>Lophotrochozoa</taxon>
        <taxon>Mollusca</taxon>
        <taxon>Gastropoda</taxon>
        <taxon>Caenogastropoda</taxon>
        <taxon>Architaenioglossa</taxon>
        <taxon>Ampullarioidea</taxon>
        <taxon>Ampullariidae</taxon>
        <taxon>Pomacea</taxon>
    </lineage>
</organism>
<accession>A0A2T7PFN6</accession>
<dbReference type="EMBL" id="PZQS01000004">
    <property type="protein sequence ID" value="PVD32234.1"/>
    <property type="molecule type" value="Genomic_DNA"/>
</dbReference>
<evidence type="ECO:0000256" key="1">
    <source>
        <dbReference type="SAM" id="MobiDB-lite"/>
    </source>
</evidence>
<dbReference type="AlphaFoldDB" id="A0A2T7PFN6"/>
<evidence type="ECO:0000313" key="2">
    <source>
        <dbReference type="EMBL" id="PVD32234.1"/>
    </source>
</evidence>
<gene>
    <name evidence="2" type="ORF">C0Q70_07666</name>
</gene>
<reference evidence="2 3" key="1">
    <citation type="submission" date="2018-04" db="EMBL/GenBank/DDBJ databases">
        <title>The genome of golden apple snail Pomacea canaliculata provides insight into stress tolerance and invasive adaptation.</title>
        <authorList>
            <person name="Liu C."/>
            <person name="Liu B."/>
            <person name="Ren Y."/>
            <person name="Zhang Y."/>
            <person name="Wang H."/>
            <person name="Li S."/>
            <person name="Jiang F."/>
            <person name="Yin L."/>
            <person name="Zhang G."/>
            <person name="Qian W."/>
            <person name="Fan W."/>
        </authorList>
    </citation>
    <scope>NUCLEOTIDE SEQUENCE [LARGE SCALE GENOMIC DNA]</scope>
    <source>
        <strain evidence="2">SZHN2017</strain>
        <tissue evidence="2">Muscle</tissue>
    </source>
</reference>
<evidence type="ECO:0000313" key="3">
    <source>
        <dbReference type="Proteomes" id="UP000245119"/>
    </source>
</evidence>
<sequence>MRKTQQFLRGDRKFTGVITHDGGLIKGHSRAASELSTLVMRNKSSPSSEYRTLASRTDAPHHVRNP</sequence>